<dbReference type="InterPro" id="IPR024079">
    <property type="entry name" value="MetalloPept_cat_dom_sf"/>
</dbReference>
<dbReference type="EMBL" id="JRPQ01000007">
    <property type="protein sequence ID" value="KGI23093.1"/>
    <property type="molecule type" value="Genomic_DNA"/>
</dbReference>
<protein>
    <submittedName>
        <fullName evidence="3">Peptidase M64</fullName>
    </submittedName>
</protein>
<dbReference type="Proteomes" id="UP000029723">
    <property type="component" value="Unassembled WGS sequence"/>
</dbReference>
<evidence type="ECO:0000256" key="1">
    <source>
        <dbReference type="SAM" id="SignalP"/>
    </source>
</evidence>
<dbReference type="InterPro" id="IPR019026">
    <property type="entry name" value="Peptidase_M64_IgA"/>
</dbReference>
<dbReference type="AlphaFoldDB" id="A0A098YWV9"/>
<comment type="caution">
    <text evidence="3">The sequence shown here is derived from an EMBL/GenBank/DDBJ whole genome shotgun (WGS) entry which is preliminary data.</text>
</comment>
<dbReference type="Gene3D" id="3.40.390.10">
    <property type="entry name" value="Collagenase (Catalytic Domain)"/>
    <property type="match status" value="1"/>
</dbReference>
<feature type="chain" id="PRO_5001951534" evidence="1">
    <location>
        <begin position="24"/>
        <end position="418"/>
    </location>
</feature>
<gene>
    <name evidence="3" type="ORF">HMPREF9304_00665</name>
</gene>
<evidence type="ECO:0000313" key="4">
    <source>
        <dbReference type="Proteomes" id="UP000029723"/>
    </source>
</evidence>
<dbReference type="GO" id="GO:0008237">
    <property type="term" value="F:metallopeptidase activity"/>
    <property type="evidence" value="ECO:0007669"/>
    <property type="project" value="InterPro"/>
</dbReference>
<dbReference type="RefSeq" id="WP_036925736.1">
    <property type="nucleotide sequence ID" value="NZ_JRPQ01000007.1"/>
</dbReference>
<sequence length="418" mass="48053">MRYRQCFYLFILSVIGTVIPRNACGQNFATYFCDSTLRIDYIFSGNAVHQQIAIDQLHSLPHWYGKKQRLSQVPMEGNGQIIVRDHQSKTVIYRNSFSTLFQEWLTYEEAKSSMKSFENVFLIPLPKDTVDITIQLNDNRRNPFVELTHIVAPSDILIRHIGEKHITPYQTIQKAKDTTRCIHIAYLAEGYKSDEMDVFLRDAQKATDAIFSHEPYRSMKDKFNIIAVEAPSEESGTSIPSRGIWKNTALQSHFDTFYSARYLTTLRLKTVHDWLAGTPYEHIIILVNTPEYGGGGILNSYNLAMTHHPSFKPVVVHEFGHSFAGLADEYAYDFESIDMYPTDVEPWEPNITTKVNFDEKWKDLIGKNSAIGLFEGAGYALKGVYRPALHCRMRDNETPDFCPVCQRAIQRVIDFYTQ</sequence>
<evidence type="ECO:0000313" key="3">
    <source>
        <dbReference type="EMBL" id="KGI23093.1"/>
    </source>
</evidence>
<keyword evidence="1" id="KW-0732">Signal</keyword>
<dbReference type="InterPro" id="IPR032625">
    <property type="entry name" value="M64_N"/>
</dbReference>
<dbReference type="Gene3D" id="2.60.40.3250">
    <property type="entry name" value="Peptidase M64, N-terminal domain"/>
    <property type="match status" value="1"/>
</dbReference>
<name>A0A098YWV9_9BACT</name>
<evidence type="ECO:0000259" key="2">
    <source>
        <dbReference type="Pfam" id="PF16217"/>
    </source>
</evidence>
<feature type="domain" description="Peptidase M64 N-terminal" evidence="2">
    <location>
        <begin position="27"/>
        <end position="142"/>
    </location>
</feature>
<dbReference type="InterPro" id="IPR038171">
    <property type="entry name" value="M64_N_sf"/>
</dbReference>
<organism evidence="3 4">
    <name type="scientific">Hoylesella timonensis S9-PR14</name>
    <dbReference type="NCBI Taxonomy" id="1401062"/>
    <lineage>
        <taxon>Bacteria</taxon>
        <taxon>Pseudomonadati</taxon>
        <taxon>Bacteroidota</taxon>
        <taxon>Bacteroidia</taxon>
        <taxon>Bacteroidales</taxon>
        <taxon>Prevotellaceae</taxon>
        <taxon>Hoylesella</taxon>
    </lineage>
</organism>
<proteinExistence type="predicted"/>
<feature type="signal peptide" evidence="1">
    <location>
        <begin position="1"/>
        <end position="23"/>
    </location>
</feature>
<accession>A0A098YWV9</accession>
<reference evidence="3 4" key="1">
    <citation type="submission" date="2014-07" db="EMBL/GenBank/DDBJ databases">
        <authorList>
            <person name="McCorrison J."/>
            <person name="Sanka R."/>
            <person name="Torralba M."/>
            <person name="Gillis M."/>
            <person name="Haft D.H."/>
            <person name="Methe B."/>
            <person name="Sutton G."/>
            <person name="Nelson K.E."/>
        </authorList>
    </citation>
    <scope>NUCLEOTIDE SEQUENCE [LARGE SCALE GENOMIC DNA]</scope>
    <source>
        <strain evidence="3 4">S9-PR14</strain>
    </source>
</reference>
<dbReference type="Pfam" id="PF09471">
    <property type="entry name" value="Peptidase_M64"/>
    <property type="match status" value="1"/>
</dbReference>
<dbReference type="Pfam" id="PF16217">
    <property type="entry name" value="M64_N"/>
    <property type="match status" value="1"/>
</dbReference>